<dbReference type="SMART" id="SM00342">
    <property type="entry name" value="HTH_ARAC"/>
    <property type="match status" value="1"/>
</dbReference>
<dbReference type="Gene3D" id="1.10.10.60">
    <property type="entry name" value="Homeodomain-like"/>
    <property type="match status" value="1"/>
</dbReference>
<gene>
    <name evidence="5" type="ORF">SAMN05216290_3873</name>
</gene>
<name>A0A1I0RNQ7_9BACT</name>
<keyword evidence="3" id="KW-0804">Transcription</keyword>
<dbReference type="STRING" id="1267423.SAMN05216290_3873"/>
<dbReference type="OrthoDB" id="635259at2"/>
<dbReference type="PANTHER" id="PTHR46796:SF13">
    <property type="entry name" value="HTH-TYPE TRANSCRIPTIONAL ACTIVATOR RHAS"/>
    <property type="match status" value="1"/>
</dbReference>
<dbReference type="InterPro" id="IPR009057">
    <property type="entry name" value="Homeodomain-like_sf"/>
</dbReference>
<accession>A0A1I0RNQ7</accession>
<dbReference type="Pfam" id="PF12833">
    <property type="entry name" value="HTH_18"/>
    <property type="match status" value="1"/>
</dbReference>
<dbReference type="Pfam" id="PF20240">
    <property type="entry name" value="DUF6597"/>
    <property type="match status" value="1"/>
</dbReference>
<dbReference type="AlphaFoldDB" id="A0A1I0RNQ7"/>
<sequence length="273" mass="31038">MNYQTYQPHSDLAPLVNCYWTLEVPGDMEAPKQRMIPDGCIEMCFILGDDIKRFTSESTFALQPRAMVIGQITKPYYVQPTGYVNAFSVRFYPYGFANFISKPLRQLADKDTPLTDLFDEKEAKALEQAIIEAANTEARIAVLEKFLLGKLSDQSVIDTIVKSTIDVLSQTKGKEAINSILKDAPSKRRNLERKFSNQVGISPKQLGKIIRLQAALKLILNNTNQKLTQVAYESEYYDQAHFIKDFKEFTGTNPKEYLSDDQMMLSSLIYSKD</sequence>
<proteinExistence type="predicted"/>
<evidence type="ECO:0000256" key="3">
    <source>
        <dbReference type="ARBA" id="ARBA00023163"/>
    </source>
</evidence>
<dbReference type="InterPro" id="IPR046532">
    <property type="entry name" value="DUF6597"/>
</dbReference>
<dbReference type="InterPro" id="IPR018060">
    <property type="entry name" value="HTH_AraC"/>
</dbReference>
<dbReference type="PROSITE" id="PS01124">
    <property type="entry name" value="HTH_ARAC_FAMILY_2"/>
    <property type="match status" value="1"/>
</dbReference>
<dbReference type="SUPFAM" id="SSF46689">
    <property type="entry name" value="Homeodomain-like"/>
    <property type="match status" value="1"/>
</dbReference>
<dbReference type="Proteomes" id="UP000199437">
    <property type="component" value="Unassembled WGS sequence"/>
</dbReference>
<organism evidence="5 6">
    <name type="scientific">Roseivirga pacifica</name>
    <dbReference type="NCBI Taxonomy" id="1267423"/>
    <lineage>
        <taxon>Bacteria</taxon>
        <taxon>Pseudomonadati</taxon>
        <taxon>Bacteroidota</taxon>
        <taxon>Cytophagia</taxon>
        <taxon>Cytophagales</taxon>
        <taxon>Roseivirgaceae</taxon>
        <taxon>Roseivirga</taxon>
    </lineage>
</organism>
<evidence type="ECO:0000313" key="5">
    <source>
        <dbReference type="EMBL" id="SEW42698.1"/>
    </source>
</evidence>
<evidence type="ECO:0000313" key="6">
    <source>
        <dbReference type="Proteomes" id="UP000199437"/>
    </source>
</evidence>
<dbReference type="PANTHER" id="PTHR46796">
    <property type="entry name" value="HTH-TYPE TRANSCRIPTIONAL ACTIVATOR RHAS-RELATED"/>
    <property type="match status" value="1"/>
</dbReference>
<dbReference type="GO" id="GO:0003700">
    <property type="term" value="F:DNA-binding transcription factor activity"/>
    <property type="evidence" value="ECO:0007669"/>
    <property type="project" value="InterPro"/>
</dbReference>
<reference evidence="6" key="1">
    <citation type="submission" date="2016-10" db="EMBL/GenBank/DDBJ databases">
        <authorList>
            <person name="Varghese N."/>
            <person name="Submissions S."/>
        </authorList>
    </citation>
    <scope>NUCLEOTIDE SEQUENCE [LARGE SCALE GENOMIC DNA]</scope>
    <source>
        <strain evidence="6">CGMCC 1.12402</strain>
    </source>
</reference>
<keyword evidence="2" id="KW-0238">DNA-binding</keyword>
<protein>
    <submittedName>
        <fullName evidence="5">Helix-turn-helix domain-containing protein</fullName>
    </submittedName>
</protein>
<keyword evidence="6" id="KW-1185">Reference proteome</keyword>
<evidence type="ECO:0000256" key="2">
    <source>
        <dbReference type="ARBA" id="ARBA00023125"/>
    </source>
</evidence>
<evidence type="ECO:0000256" key="1">
    <source>
        <dbReference type="ARBA" id="ARBA00023015"/>
    </source>
</evidence>
<keyword evidence="1" id="KW-0805">Transcription regulation</keyword>
<evidence type="ECO:0000259" key="4">
    <source>
        <dbReference type="PROSITE" id="PS01124"/>
    </source>
</evidence>
<dbReference type="InterPro" id="IPR050204">
    <property type="entry name" value="AraC_XylS_family_regulators"/>
</dbReference>
<feature type="domain" description="HTH araC/xylS-type" evidence="4">
    <location>
        <begin position="158"/>
        <end position="260"/>
    </location>
</feature>
<dbReference type="GO" id="GO:0043565">
    <property type="term" value="F:sequence-specific DNA binding"/>
    <property type="evidence" value="ECO:0007669"/>
    <property type="project" value="InterPro"/>
</dbReference>
<dbReference type="EMBL" id="FOIR01000005">
    <property type="protein sequence ID" value="SEW42698.1"/>
    <property type="molecule type" value="Genomic_DNA"/>
</dbReference>